<dbReference type="InterPro" id="IPR036236">
    <property type="entry name" value="Znf_C2H2_sf"/>
</dbReference>
<dbReference type="PROSITE" id="PS00028">
    <property type="entry name" value="ZINC_FINGER_C2H2_1"/>
    <property type="match status" value="10"/>
</dbReference>
<keyword evidence="3" id="KW-0677">Repeat</keyword>
<evidence type="ECO:0000256" key="10">
    <source>
        <dbReference type="SAM" id="MobiDB-lite"/>
    </source>
</evidence>
<feature type="region of interest" description="Disordered" evidence="10">
    <location>
        <begin position="979"/>
        <end position="1046"/>
    </location>
</feature>
<proteinExistence type="predicted"/>
<dbReference type="PANTHER" id="PTHR47772">
    <property type="entry name" value="ZINC FINGER PROTEIN 200"/>
    <property type="match status" value="1"/>
</dbReference>
<dbReference type="PROSITE" id="PS50157">
    <property type="entry name" value="ZINC_FINGER_C2H2_2"/>
    <property type="match status" value="7"/>
</dbReference>
<dbReference type="RefSeq" id="XP_017770377.1">
    <property type="nucleotide sequence ID" value="XM_017914888.1"/>
</dbReference>
<dbReference type="Pfam" id="PF00096">
    <property type="entry name" value="zf-C2H2"/>
    <property type="match status" value="5"/>
</dbReference>
<comment type="subcellular location">
    <subcellularLocation>
        <location evidence="1">Nucleus</location>
    </subcellularLocation>
</comment>
<feature type="domain" description="C2H2-type" evidence="11">
    <location>
        <begin position="850"/>
        <end position="873"/>
    </location>
</feature>
<evidence type="ECO:0000256" key="6">
    <source>
        <dbReference type="ARBA" id="ARBA00023015"/>
    </source>
</evidence>
<keyword evidence="4 9" id="KW-0863">Zinc-finger</keyword>
<evidence type="ECO:0000256" key="1">
    <source>
        <dbReference type="ARBA" id="ARBA00004123"/>
    </source>
</evidence>
<dbReference type="SMART" id="SM00355">
    <property type="entry name" value="ZnF_C2H2"/>
    <property type="match status" value="22"/>
</dbReference>
<keyword evidence="2" id="KW-0479">Metal-binding</keyword>
<evidence type="ECO:0000256" key="7">
    <source>
        <dbReference type="ARBA" id="ARBA00023163"/>
    </source>
</evidence>
<evidence type="ECO:0000259" key="11">
    <source>
        <dbReference type="PROSITE" id="PS50157"/>
    </source>
</evidence>
<evidence type="ECO:0000256" key="8">
    <source>
        <dbReference type="ARBA" id="ARBA00023242"/>
    </source>
</evidence>
<feature type="domain" description="C2H2-type" evidence="11">
    <location>
        <begin position="711"/>
        <end position="738"/>
    </location>
</feature>
<evidence type="ECO:0000313" key="14">
    <source>
        <dbReference type="RefSeq" id="XP_017770378.1"/>
    </source>
</evidence>
<keyword evidence="12" id="KW-1185">Reference proteome</keyword>
<name>A0ABM1M728_NICVS</name>
<reference evidence="13 14" key="1">
    <citation type="submission" date="2025-05" db="UniProtKB">
        <authorList>
            <consortium name="RefSeq"/>
        </authorList>
    </citation>
    <scope>IDENTIFICATION</scope>
    <source>
        <tissue evidence="13 14">Whole Larva</tissue>
    </source>
</reference>
<accession>A0ABM1M728</accession>
<keyword evidence="5" id="KW-0862">Zinc</keyword>
<sequence length="1046" mass="123269">MDVEEDDQVIRKSSVSINTKKKSGKRNIISFLPPKKRVHNVEESLDRVYMFHRLVAFPNDDLALQNKFNAKRDLKYICNFCEKPYFNHMKMKLHMLLNHDVKYCKICDLFLLDEEDVRRHNENVHAYCKCQICQKSITEDLEEHYMENHDAKICKYCHQVMRPSSHYETHLLEKHGVKKNGLVSMHEENIIGISDGINFHCNLCGPACNKLFFGHFCYYHKINIYVLADILKRLDIEIKQFNTIKTDELEIIVGNDKFCNLCPKTVPKSFHRVFCENYLPCKLCFEIFENTELLADHEKETCASRDESQCGLCKENLTEDHLMIKHKTSVFERKLINYKCNSVYCALCDQLLNDMELYKHFKDHHFIDDGFILINIGSRNVNEDIDESNMNSAEIDDEDFVFDNSDYKSDFNPKYVKFCFDERVVDVDNSVSCDYCSEECDDNASFLEHLSVKHEFQVGCYISQCQLCSSTKKHIMRKHLNKYEEIRAKPYECKICHKSIFAIDTRIHILEKHSDSLPDLDLKRFGVKCRFCEEMFWETGPMEKHELLEHLDDNKQHFFECSKCENTFCSLDSLRKHDDCETYTDVTYQCTICHLVYASIPKIREHFNDDHPTTSLFFCPYPDCEKNFTVLRYAKHHMIEMHKRKNKLMALKESTLECSICEKKFTKMNSLKIHMSSHGRGFKCKVCAEKFDTVESRNFHFNKEHFEESLYRCQICQKSHPSKRALNLHHKIHHMEHRKAICKICNKEVGIVYMKEHMLIHNGPMIQCPHCPKSFTAKCNLRRHIRLHTGEKPYTCPYCPKTFSDKGACNMHANIHTRKLSVTCEVCGKEFSKQQKLLVHMKRHTGEGMEKCEVCGKEYTTNTELRKHVSLQHKELLDHNTQFICHCGRFFTSERFLKLHISKVHDPTKEVKKRNQPKKIKCFQCLLCQNYYSLRTIIDNHLRTVHKVAKKKCSKNMRQLNASEAMVLQAETPNIFEEDVKTEEIPKLDEEDAKKDEIPKVDEEDARKDEDEDNVKINKVDEDNAKETDTKRLDRRKLKTPSKCTT</sequence>
<evidence type="ECO:0000256" key="5">
    <source>
        <dbReference type="ARBA" id="ARBA00022833"/>
    </source>
</evidence>
<dbReference type="InterPro" id="IPR050636">
    <property type="entry name" value="C2H2-ZF_domain-containing"/>
</dbReference>
<dbReference type="RefSeq" id="XP_017770378.1">
    <property type="nucleotide sequence ID" value="XM_017914889.1"/>
</dbReference>
<protein>
    <submittedName>
        <fullName evidence="13 14">Zinc finger protein 729-like</fullName>
    </submittedName>
</protein>
<feature type="domain" description="C2H2-type" evidence="11">
    <location>
        <begin position="794"/>
        <end position="821"/>
    </location>
</feature>
<evidence type="ECO:0000313" key="12">
    <source>
        <dbReference type="Proteomes" id="UP000695000"/>
    </source>
</evidence>
<keyword evidence="8" id="KW-0539">Nucleus</keyword>
<dbReference type="PANTHER" id="PTHR47772:SF13">
    <property type="entry name" value="GASTRULA ZINC FINGER PROTEIN XLCGF49.1-LIKE-RELATED"/>
    <property type="match status" value="1"/>
</dbReference>
<evidence type="ECO:0000313" key="13">
    <source>
        <dbReference type="RefSeq" id="XP_017770377.1"/>
    </source>
</evidence>
<dbReference type="GeneID" id="108558084"/>
<feature type="domain" description="C2H2-type" evidence="11">
    <location>
        <begin position="766"/>
        <end position="793"/>
    </location>
</feature>
<evidence type="ECO:0000256" key="9">
    <source>
        <dbReference type="PROSITE-ProRule" id="PRU00042"/>
    </source>
</evidence>
<dbReference type="SUPFAM" id="SSF57667">
    <property type="entry name" value="beta-beta-alpha zinc fingers"/>
    <property type="match status" value="4"/>
</dbReference>
<dbReference type="InterPro" id="IPR013087">
    <property type="entry name" value="Znf_C2H2_type"/>
</dbReference>
<dbReference type="Gene3D" id="3.30.160.60">
    <property type="entry name" value="Classic Zinc Finger"/>
    <property type="match status" value="6"/>
</dbReference>
<dbReference type="Proteomes" id="UP000695000">
    <property type="component" value="Unplaced"/>
</dbReference>
<evidence type="ECO:0000256" key="3">
    <source>
        <dbReference type="ARBA" id="ARBA00022737"/>
    </source>
</evidence>
<keyword evidence="6" id="KW-0805">Transcription regulation</keyword>
<evidence type="ECO:0000256" key="2">
    <source>
        <dbReference type="ARBA" id="ARBA00022723"/>
    </source>
</evidence>
<keyword evidence="7" id="KW-0804">Transcription</keyword>
<feature type="domain" description="C2H2-type" evidence="11">
    <location>
        <begin position="656"/>
        <end position="678"/>
    </location>
</feature>
<feature type="domain" description="C2H2-type" evidence="11">
    <location>
        <begin position="822"/>
        <end position="849"/>
    </location>
</feature>
<evidence type="ECO:0000256" key="4">
    <source>
        <dbReference type="ARBA" id="ARBA00022771"/>
    </source>
</evidence>
<organism evidence="12 14">
    <name type="scientific">Nicrophorus vespilloides</name>
    <name type="common">Boreal carrion beetle</name>
    <dbReference type="NCBI Taxonomy" id="110193"/>
    <lineage>
        <taxon>Eukaryota</taxon>
        <taxon>Metazoa</taxon>
        <taxon>Ecdysozoa</taxon>
        <taxon>Arthropoda</taxon>
        <taxon>Hexapoda</taxon>
        <taxon>Insecta</taxon>
        <taxon>Pterygota</taxon>
        <taxon>Neoptera</taxon>
        <taxon>Endopterygota</taxon>
        <taxon>Coleoptera</taxon>
        <taxon>Polyphaga</taxon>
        <taxon>Staphyliniformia</taxon>
        <taxon>Silphidae</taxon>
        <taxon>Nicrophorinae</taxon>
        <taxon>Nicrophorus</taxon>
    </lineage>
</organism>
<feature type="compositionally biased region" description="Basic and acidic residues" evidence="10">
    <location>
        <begin position="979"/>
        <end position="1032"/>
    </location>
</feature>
<gene>
    <name evidence="13 14" type="primary">LOC108558084</name>
</gene>
<feature type="domain" description="C2H2-type" evidence="11">
    <location>
        <begin position="923"/>
        <end position="951"/>
    </location>
</feature>